<keyword evidence="4 6" id="KW-0949">S-adenosyl-L-methionine</keyword>
<name>A0A831LXJ1_9BACT</name>
<feature type="domain" description="Methyltransferase small" evidence="7">
    <location>
        <begin position="40"/>
        <end position="143"/>
    </location>
</feature>
<comment type="caution">
    <text evidence="8">The sequence shown here is derived from an EMBL/GenBank/DDBJ whole genome shotgun (WGS) entry which is preliminary data.</text>
</comment>
<proteinExistence type="inferred from homology"/>
<dbReference type="PROSITE" id="PS00092">
    <property type="entry name" value="N6_MTASE"/>
    <property type="match status" value="1"/>
</dbReference>
<evidence type="ECO:0000256" key="3">
    <source>
        <dbReference type="ARBA" id="ARBA00022679"/>
    </source>
</evidence>
<dbReference type="CDD" id="cd02440">
    <property type="entry name" value="AdoMet_MTases"/>
    <property type="match status" value="1"/>
</dbReference>
<dbReference type="GO" id="GO:0005737">
    <property type="term" value="C:cytoplasm"/>
    <property type="evidence" value="ECO:0007669"/>
    <property type="project" value="UniProtKB-SubCell"/>
</dbReference>
<dbReference type="EMBL" id="DSDK01000467">
    <property type="protein sequence ID" value="HDR51641.1"/>
    <property type="molecule type" value="Genomic_DNA"/>
</dbReference>
<dbReference type="EC" id="2.1.1.223" evidence="6"/>
<evidence type="ECO:0000256" key="1">
    <source>
        <dbReference type="ARBA" id="ARBA00022490"/>
    </source>
</evidence>
<dbReference type="InterPro" id="IPR029063">
    <property type="entry name" value="SAM-dependent_MTases_sf"/>
</dbReference>
<dbReference type="PANTHER" id="PTHR47739:SF1">
    <property type="entry name" value="TRNA1(VAL) (ADENINE(37)-N6)-METHYLTRANSFERASE"/>
    <property type="match status" value="1"/>
</dbReference>
<dbReference type="GO" id="GO:0003676">
    <property type="term" value="F:nucleic acid binding"/>
    <property type="evidence" value="ECO:0007669"/>
    <property type="project" value="InterPro"/>
</dbReference>
<dbReference type="SUPFAM" id="SSF53335">
    <property type="entry name" value="S-adenosyl-L-methionine-dependent methyltransferases"/>
    <property type="match status" value="1"/>
</dbReference>
<comment type="catalytic activity">
    <reaction evidence="6">
        <text>adenosine(37) in tRNA1(Val) + S-adenosyl-L-methionine = N(6)-methyladenosine(37) in tRNA1(Val) + S-adenosyl-L-homocysteine + H(+)</text>
        <dbReference type="Rhea" id="RHEA:43160"/>
        <dbReference type="Rhea" id="RHEA-COMP:10369"/>
        <dbReference type="Rhea" id="RHEA-COMP:10370"/>
        <dbReference type="ChEBI" id="CHEBI:15378"/>
        <dbReference type="ChEBI" id="CHEBI:57856"/>
        <dbReference type="ChEBI" id="CHEBI:59789"/>
        <dbReference type="ChEBI" id="CHEBI:74411"/>
        <dbReference type="ChEBI" id="CHEBI:74449"/>
        <dbReference type="EC" id="2.1.1.223"/>
    </reaction>
</comment>
<gene>
    <name evidence="8" type="ORF">ENN90_08495</name>
</gene>
<comment type="function">
    <text evidence="6">Specifically methylates the adenine in position 37 of tRNA(1)(Val) (anticodon cmo5UAC).</text>
</comment>
<evidence type="ECO:0000259" key="7">
    <source>
        <dbReference type="Pfam" id="PF05175"/>
    </source>
</evidence>
<dbReference type="Pfam" id="PF05175">
    <property type="entry name" value="MTS"/>
    <property type="match status" value="1"/>
</dbReference>
<dbReference type="InterPro" id="IPR050210">
    <property type="entry name" value="tRNA_Adenine-N(6)_MTase"/>
</dbReference>
<reference evidence="8" key="1">
    <citation type="journal article" date="2020" name="mSystems">
        <title>Genome- and Community-Level Interaction Insights into Carbon Utilization and Element Cycling Functions of Hydrothermarchaeota in Hydrothermal Sediment.</title>
        <authorList>
            <person name="Zhou Z."/>
            <person name="Liu Y."/>
            <person name="Xu W."/>
            <person name="Pan J."/>
            <person name="Luo Z.H."/>
            <person name="Li M."/>
        </authorList>
    </citation>
    <scope>NUCLEOTIDE SEQUENCE [LARGE SCALE GENOMIC DNA]</scope>
    <source>
        <strain evidence="8">SpSt-1217</strain>
    </source>
</reference>
<keyword evidence="1 6" id="KW-0963">Cytoplasm</keyword>
<dbReference type="PANTHER" id="PTHR47739">
    <property type="entry name" value="TRNA1(VAL) (ADENINE(37)-N6)-METHYLTRANSFERASE"/>
    <property type="match status" value="1"/>
</dbReference>
<dbReference type="GO" id="GO:0008033">
    <property type="term" value="P:tRNA processing"/>
    <property type="evidence" value="ECO:0007669"/>
    <property type="project" value="UniProtKB-UniRule"/>
</dbReference>
<dbReference type="InterPro" id="IPR002052">
    <property type="entry name" value="DNA_methylase_N6_adenine_CS"/>
</dbReference>
<sequence>MAKNNWFQFKQFRINQQQSAMKVGTDGVLLGAWAGVSQVSTILDIGTGTGVIALMLAQRSNARITAIEIEKNAAGEAAENAANSPWSERVSVLNTSLQDFVKTNPGTFDLIVSNPPFFTNSQKSKCNYLAMAKHNYLLPYGDLVGCSARLLASGGRLAVILPALSANEFAKTAETAGLFLIRQTQVRPDSFKRPHRFLMEFAKNTGKRTVDSMNIHTDDGSDFTEDYKNLTRDFYLNF</sequence>
<dbReference type="Gene3D" id="3.40.50.150">
    <property type="entry name" value="Vaccinia Virus protein VP39"/>
    <property type="match status" value="1"/>
</dbReference>
<dbReference type="AlphaFoldDB" id="A0A831LXJ1"/>
<dbReference type="PRINTS" id="PR00507">
    <property type="entry name" value="N12N6MTFRASE"/>
</dbReference>
<protein>
    <recommendedName>
        <fullName evidence="6">tRNA1(Val) (adenine(37)-N6)-methyltransferase</fullName>
        <ecNumber evidence="6">2.1.1.223</ecNumber>
    </recommendedName>
    <alternativeName>
        <fullName evidence="6">tRNA m6A37 methyltransferase</fullName>
    </alternativeName>
</protein>
<comment type="subcellular location">
    <subcellularLocation>
        <location evidence="6">Cytoplasm</location>
    </subcellularLocation>
</comment>
<comment type="similarity">
    <text evidence="6">Belongs to the methyltransferase superfamily. tRNA (adenine-N(6)-)-methyltransferase family.</text>
</comment>
<dbReference type="InterPro" id="IPR022882">
    <property type="entry name" value="tRNA_adenine-N6_MeTrfase"/>
</dbReference>
<dbReference type="GO" id="GO:0016430">
    <property type="term" value="F:tRNA (adenine-N6)-methyltransferase activity"/>
    <property type="evidence" value="ECO:0007669"/>
    <property type="project" value="UniProtKB-UniRule"/>
</dbReference>
<keyword evidence="5 6" id="KW-0819">tRNA processing</keyword>
<evidence type="ECO:0000256" key="2">
    <source>
        <dbReference type="ARBA" id="ARBA00022603"/>
    </source>
</evidence>
<dbReference type="GO" id="GO:0032259">
    <property type="term" value="P:methylation"/>
    <property type="evidence" value="ECO:0007669"/>
    <property type="project" value="UniProtKB-KW"/>
</dbReference>
<dbReference type="Proteomes" id="UP000886047">
    <property type="component" value="Unassembled WGS sequence"/>
</dbReference>
<accession>A0A831LXJ1</accession>
<keyword evidence="3 6" id="KW-0808">Transferase</keyword>
<evidence type="ECO:0000313" key="8">
    <source>
        <dbReference type="EMBL" id="HDR51641.1"/>
    </source>
</evidence>
<organism evidence="8">
    <name type="scientific">Mariniphaga anaerophila</name>
    <dbReference type="NCBI Taxonomy" id="1484053"/>
    <lineage>
        <taxon>Bacteria</taxon>
        <taxon>Pseudomonadati</taxon>
        <taxon>Bacteroidota</taxon>
        <taxon>Bacteroidia</taxon>
        <taxon>Marinilabiliales</taxon>
        <taxon>Prolixibacteraceae</taxon>
        <taxon>Mariniphaga</taxon>
    </lineage>
</organism>
<evidence type="ECO:0000256" key="5">
    <source>
        <dbReference type="ARBA" id="ARBA00022694"/>
    </source>
</evidence>
<evidence type="ECO:0000256" key="4">
    <source>
        <dbReference type="ARBA" id="ARBA00022691"/>
    </source>
</evidence>
<dbReference type="HAMAP" id="MF_01872">
    <property type="entry name" value="tRNA_methyltr_YfiC"/>
    <property type="match status" value="1"/>
</dbReference>
<dbReference type="InterPro" id="IPR007848">
    <property type="entry name" value="Small_mtfrase_dom"/>
</dbReference>
<keyword evidence="2 6" id="KW-0489">Methyltransferase</keyword>
<evidence type="ECO:0000256" key="6">
    <source>
        <dbReference type="HAMAP-Rule" id="MF_01872"/>
    </source>
</evidence>